<accession>A0A1C7MJP9</accession>
<dbReference type="OrthoDB" id="3133286at2759"/>
<sequence length="184" mass="21248">MGYDAVCLEAQVVLCMEHLERQMIWTSFRRRGLLPRPFQQQPRNLRGALVRSSSHGRQRRACKVDILIPGVLNIPHVPDGQEDVINNLPVMPIMPLLLLKLQGWSDHRASPRADMQEKQYVDVEDIKELLAIACELEQDAYQANLMWIPVEFLDDTQERVYDFLEEFGCRRTSASLDGSIFQEI</sequence>
<keyword evidence="2" id="KW-1185">Reference proteome</keyword>
<reference evidence="1 2" key="1">
    <citation type="submission" date="2016-03" db="EMBL/GenBank/DDBJ databases">
        <title>Whole genome sequencing of Grifola frondosa 9006-11.</title>
        <authorList>
            <person name="Min B."/>
            <person name="Park H."/>
            <person name="Kim J.-G."/>
            <person name="Cho H."/>
            <person name="Oh Y.-L."/>
            <person name="Kong W.-S."/>
            <person name="Choi I.-G."/>
        </authorList>
    </citation>
    <scope>NUCLEOTIDE SEQUENCE [LARGE SCALE GENOMIC DNA]</scope>
    <source>
        <strain evidence="1 2">9006-11</strain>
    </source>
</reference>
<evidence type="ECO:0000313" key="1">
    <source>
        <dbReference type="EMBL" id="OBZ77050.1"/>
    </source>
</evidence>
<proteinExistence type="predicted"/>
<dbReference type="EMBL" id="LUGG01000003">
    <property type="protein sequence ID" value="OBZ77050.1"/>
    <property type="molecule type" value="Genomic_DNA"/>
</dbReference>
<gene>
    <name evidence="1" type="ORF">A0H81_02983</name>
</gene>
<dbReference type="Proteomes" id="UP000092993">
    <property type="component" value="Unassembled WGS sequence"/>
</dbReference>
<dbReference type="AlphaFoldDB" id="A0A1C7MJP9"/>
<organism evidence="1 2">
    <name type="scientific">Grifola frondosa</name>
    <name type="common">Maitake</name>
    <name type="synonym">Polyporus frondosus</name>
    <dbReference type="NCBI Taxonomy" id="5627"/>
    <lineage>
        <taxon>Eukaryota</taxon>
        <taxon>Fungi</taxon>
        <taxon>Dikarya</taxon>
        <taxon>Basidiomycota</taxon>
        <taxon>Agaricomycotina</taxon>
        <taxon>Agaricomycetes</taxon>
        <taxon>Polyporales</taxon>
        <taxon>Grifolaceae</taxon>
        <taxon>Grifola</taxon>
    </lineage>
</organism>
<comment type="caution">
    <text evidence="1">The sequence shown here is derived from an EMBL/GenBank/DDBJ whole genome shotgun (WGS) entry which is preliminary data.</text>
</comment>
<evidence type="ECO:0000313" key="2">
    <source>
        <dbReference type="Proteomes" id="UP000092993"/>
    </source>
</evidence>
<protein>
    <submittedName>
        <fullName evidence="1">Uncharacterized protein</fullName>
    </submittedName>
</protein>
<name>A0A1C7MJP9_GRIFR</name>